<dbReference type="Proteomes" id="UP001164963">
    <property type="component" value="Chromosome"/>
</dbReference>
<name>A0ABY6PPE3_9ACTN</name>
<sequence>MTDRTPLDDLTSDALDQLYDRLDSMDAAVQSTAAAALAHSGCHSKLMHQCQRAEHAEAAIASVREFATRLEEFAENALKTGDRQLYAALAADLRTAVDTAPDPGTVTITQTRHDHLVAGQCIHHQEVHRLHHGEPVTGCPYPGCHPDA</sequence>
<accession>A0ABY6PPE3</accession>
<keyword evidence="2" id="KW-1185">Reference proteome</keyword>
<protein>
    <submittedName>
        <fullName evidence="1">Uncharacterized protein</fullName>
    </submittedName>
</protein>
<reference evidence="1" key="1">
    <citation type="journal article" date="2022" name="Front. Microbiol.">
        <title>Mirubactin C rescues the lethal effect of cell wall biosynthesis mutations in Bacillus subtilis.</title>
        <authorList>
            <person name="Kepplinger B."/>
            <person name="Wen X."/>
            <person name="Tyler A.R."/>
            <person name="Kim B.Y."/>
            <person name="Brown J."/>
            <person name="Banks P."/>
            <person name="Dashti Y."/>
            <person name="Mackenzie E.S."/>
            <person name="Wills C."/>
            <person name="Kawai Y."/>
            <person name="Waldron K.J."/>
            <person name="Allenby N.E.E."/>
            <person name="Wu L.J."/>
            <person name="Hall M.J."/>
            <person name="Errington J."/>
        </authorList>
    </citation>
    <scope>NUCLEOTIDE SEQUENCE</scope>
    <source>
        <strain evidence="1">MDA8-470</strain>
    </source>
</reference>
<organism evidence="1 2">
    <name type="scientific">Streptomyces drozdowiczii</name>
    <dbReference type="NCBI Taxonomy" id="202862"/>
    <lineage>
        <taxon>Bacteria</taxon>
        <taxon>Bacillati</taxon>
        <taxon>Actinomycetota</taxon>
        <taxon>Actinomycetes</taxon>
        <taxon>Kitasatosporales</taxon>
        <taxon>Streptomycetaceae</taxon>
        <taxon>Streptomyces</taxon>
    </lineage>
</organism>
<dbReference type="RefSeq" id="WP_265540475.1">
    <property type="nucleotide sequence ID" value="NZ_CP098740.1"/>
</dbReference>
<evidence type="ECO:0000313" key="2">
    <source>
        <dbReference type="Proteomes" id="UP001164963"/>
    </source>
</evidence>
<gene>
    <name evidence="1" type="ORF">NEH16_07790</name>
</gene>
<evidence type="ECO:0000313" key="1">
    <source>
        <dbReference type="EMBL" id="UZK54065.1"/>
    </source>
</evidence>
<dbReference type="EMBL" id="CP098740">
    <property type="protein sequence ID" value="UZK54065.1"/>
    <property type="molecule type" value="Genomic_DNA"/>
</dbReference>
<proteinExistence type="predicted"/>